<dbReference type="EMBL" id="HACA01026071">
    <property type="protein sequence ID" value="CDW43432.1"/>
    <property type="molecule type" value="Transcribed_RNA"/>
</dbReference>
<organism evidence="1">
    <name type="scientific">Lepeophtheirus salmonis</name>
    <name type="common">Salmon louse</name>
    <name type="synonym">Caligus salmonis</name>
    <dbReference type="NCBI Taxonomy" id="72036"/>
    <lineage>
        <taxon>Eukaryota</taxon>
        <taxon>Metazoa</taxon>
        <taxon>Ecdysozoa</taxon>
        <taxon>Arthropoda</taxon>
        <taxon>Crustacea</taxon>
        <taxon>Multicrustacea</taxon>
        <taxon>Hexanauplia</taxon>
        <taxon>Copepoda</taxon>
        <taxon>Siphonostomatoida</taxon>
        <taxon>Caligidae</taxon>
        <taxon>Lepeophtheirus</taxon>
    </lineage>
</organism>
<sequence>MRVYEVSAGPPSRSRLYILSMEAVATYTMKFIRKYVKRQGEESIRILRSYLGSELPASILRDVLNHCILKDMYQCNHNPTECSGLELWRTFYHPKFTDVSVVHHEFAFPKTTNYPDIIRNLDQLISLVLQSDPLPKISSFKLELEQCESRFSIQDQVLRALKVLADGVRVLEIPGLCTNELLNVIALNCTNLEVLNIKGSREQVNDRGFVDFLCSKSKKKNKSGVQETLKRLDISRCTLSHQVLFYLANLASLSDLIISTTLLDEIHYSCEGHAVLQSDSGETLGLEKVGLSSVTQISVEHETILQVSINKVMAYLRNMFPNAKNIQLKNCIACELHVTLIQHPTQIAFMRENIQSLELISADYFEFPRLVYPCPNLETLSIEKPTNDIFNTDLQNVPLLYGNPIPFVNLKNLSLSRISLTNLTHFLSKSNNLRKFKVFNIGRRERPRWTDDRVKEILSPTSVPHLEEFHVSCLPNEGFSTSEMNRYLHLTKETVNYLTHNFKNLKRITGIECWNPRESNIQTISSVLNSEFASGKFSITS</sequence>
<proteinExistence type="predicted"/>
<name>A0A0K2UZZ1_LEPSM</name>
<dbReference type="SUPFAM" id="SSF52047">
    <property type="entry name" value="RNI-like"/>
    <property type="match status" value="1"/>
</dbReference>
<feature type="non-terminal residue" evidence="1">
    <location>
        <position position="541"/>
    </location>
</feature>
<dbReference type="AlphaFoldDB" id="A0A0K2UZZ1"/>
<dbReference type="InterPro" id="IPR032675">
    <property type="entry name" value="LRR_dom_sf"/>
</dbReference>
<dbReference type="Gene3D" id="3.80.10.10">
    <property type="entry name" value="Ribonuclease Inhibitor"/>
    <property type="match status" value="2"/>
</dbReference>
<accession>A0A0K2UZZ1</accession>
<evidence type="ECO:0000313" key="1">
    <source>
        <dbReference type="EMBL" id="CDW43432.1"/>
    </source>
</evidence>
<reference evidence="1" key="1">
    <citation type="submission" date="2014-05" db="EMBL/GenBank/DDBJ databases">
        <authorList>
            <person name="Chronopoulou M."/>
        </authorList>
    </citation>
    <scope>NUCLEOTIDE SEQUENCE</scope>
    <source>
        <tissue evidence="1">Whole organism</tissue>
    </source>
</reference>
<protein>
    <submittedName>
        <fullName evidence="1">Uncharacterized protein</fullName>
    </submittedName>
</protein>